<comment type="caution">
    <text evidence="5">The sequence shown here is derived from an EMBL/GenBank/DDBJ whole genome shotgun (WGS) entry which is preliminary data.</text>
</comment>
<dbReference type="InterPro" id="IPR011711">
    <property type="entry name" value="GntR_C"/>
</dbReference>
<dbReference type="PROSITE" id="PS50949">
    <property type="entry name" value="HTH_GNTR"/>
    <property type="match status" value="1"/>
</dbReference>
<dbReference type="SMART" id="SM00895">
    <property type="entry name" value="FCD"/>
    <property type="match status" value="1"/>
</dbReference>
<evidence type="ECO:0000256" key="1">
    <source>
        <dbReference type="ARBA" id="ARBA00023015"/>
    </source>
</evidence>
<accession>A0A931FA16</accession>
<dbReference type="EMBL" id="JADPIE010000002">
    <property type="protein sequence ID" value="MBF8436467.1"/>
    <property type="molecule type" value="Genomic_DNA"/>
</dbReference>
<evidence type="ECO:0000313" key="5">
    <source>
        <dbReference type="EMBL" id="MBF8436467.1"/>
    </source>
</evidence>
<protein>
    <submittedName>
        <fullName evidence="5">GntR family transcriptional regulator</fullName>
    </submittedName>
</protein>
<dbReference type="Pfam" id="PF07729">
    <property type="entry name" value="FCD"/>
    <property type="match status" value="1"/>
</dbReference>
<keyword evidence="6" id="KW-1185">Reference proteome</keyword>
<dbReference type="SUPFAM" id="SSF48008">
    <property type="entry name" value="GntR ligand-binding domain-like"/>
    <property type="match status" value="1"/>
</dbReference>
<dbReference type="Pfam" id="PF00392">
    <property type="entry name" value="GntR"/>
    <property type="match status" value="1"/>
</dbReference>
<dbReference type="PANTHER" id="PTHR43537">
    <property type="entry name" value="TRANSCRIPTIONAL REGULATOR, GNTR FAMILY"/>
    <property type="match status" value="1"/>
</dbReference>
<dbReference type="InterPro" id="IPR036390">
    <property type="entry name" value="WH_DNA-bd_sf"/>
</dbReference>
<proteinExistence type="predicted"/>
<dbReference type="Gene3D" id="1.20.120.530">
    <property type="entry name" value="GntR ligand-binding domain-like"/>
    <property type="match status" value="1"/>
</dbReference>
<feature type="domain" description="HTH gntR-type" evidence="4">
    <location>
        <begin position="8"/>
        <end position="75"/>
    </location>
</feature>
<dbReference type="InterPro" id="IPR000524">
    <property type="entry name" value="Tscrpt_reg_HTH_GntR"/>
</dbReference>
<sequence length="228" mass="27017">MNKQFKHQSLSDKVAEHLKREIFLENYQGGDHILEAKVAKELDVSRAPVREAIKELEKEGLIETIPRKGSFVASFNEEDIREVFEIRIILESRMMEIIINNDLLNEEDFNHLENLIEEMLVIVKKEIPEDEKVVELNEKDIAFHKYLWEKTNRKFTQRILKMIHNQLKLAMIIDARKEDSLEESAREHYSILENLKNKDLSGLQQSLIDHIVSYNEKLMSRKEIYPNF</sequence>
<evidence type="ECO:0000259" key="4">
    <source>
        <dbReference type="PROSITE" id="PS50949"/>
    </source>
</evidence>
<keyword evidence="2" id="KW-0238">DNA-binding</keyword>
<dbReference type="Proteomes" id="UP000621436">
    <property type="component" value="Unassembled WGS sequence"/>
</dbReference>
<dbReference type="InterPro" id="IPR008920">
    <property type="entry name" value="TF_FadR/GntR_C"/>
</dbReference>
<dbReference type="GO" id="GO:0003677">
    <property type="term" value="F:DNA binding"/>
    <property type="evidence" value="ECO:0007669"/>
    <property type="project" value="UniProtKB-KW"/>
</dbReference>
<evidence type="ECO:0000256" key="3">
    <source>
        <dbReference type="ARBA" id="ARBA00023163"/>
    </source>
</evidence>
<dbReference type="PANTHER" id="PTHR43537:SF24">
    <property type="entry name" value="GLUCONATE OPERON TRANSCRIPTIONAL REPRESSOR"/>
    <property type="match status" value="1"/>
</dbReference>
<dbReference type="SUPFAM" id="SSF46785">
    <property type="entry name" value="Winged helix' DNA-binding domain"/>
    <property type="match status" value="1"/>
</dbReference>
<gene>
    <name evidence="5" type="ORF">I0Q91_05210</name>
</gene>
<dbReference type="CDD" id="cd07377">
    <property type="entry name" value="WHTH_GntR"/>
    <property type="match status" value="1"/>
</dbReference>
<dbReference type="SMART" id="SM00345">
    <property type="entry name" value="HTH_GNTR"/>
    <property type="match status" value="1"/>
</dbReference>
<dbReference type="InterPro" id="IPR036388">
    <property type="entry name" value="WH-like_DNA-bd_sf"/>
</dbReference>
<keyword evidence="1" id="KW-0805">Transcription regulation</keyword>
<evidence type="ECO:0000256" key="2">
    <source>
        <dbReference type="ARBA" id="ARBA00023125"/>
    </source>
</evidence>
<organism evidence="5 6">
    <name type="scientific">Halonatronomonas betaini</name>
    <dbReference type="NCBI Taxonomy" id="2778430"/>
    <lineage>
        <taxon>Bacteria</taxon>
        <taxon>Bacillati</taxon>
        <taxon>Bacillota</taxon>
        <taxon>Clostridia</taxon>
        <taxon>Halanaerobiales</taxon>
        <taxon>Halarsenatibacteraceae</taxon>
        <taxon>Halonatronomonas</taxon>
    </lineage>
</organism>
<dbReference type="GO" id="GO:0003700">
    <property type="term" value="F:DNA-binding transcription factor activity"/>
    <property type="evidence" value="ECO:0007669"/>
    <property type="project" value="InterPro"/>
</dbReference>
<dbReference type="Gene3D" id="1.10.10.10">
    <property type="entry name" value="Winged helix-like DNA-binding domain superfamily/Winged helix DNA-binding domain"/>
    <property type="match status" value="1"/>
</dbReference>
<dbReference type="RefSeq" id="WP_270453360.1">
    <property type="nucleotide sequence ID" value="NZ_JADPIE010000002.1"/>
</dbReference>
<dbReference type="PRINTS" id="PR00035">
    <property type="entry name" value="HTHGNTR"/>
</dbReference>
<dbReference type="AlphaFoldDB" id="A0A931FA16"/>
<name>A0A931FA16_9FIRM</name>
<evidence type="ECO:0000313" key="6">
    <source>
        <dbReference type="Proteomes" id="UP000621436"/>
    </source>
</evidence>
<keyword evidence="3" id="KW-0804">Transcription</keyword>
<reference evidence="5" key="1">
    <citation type="submission" date="2020-11" db="EMBL/GenBank/DDBJ databases">
        <title>Halonatronomonas betainensis gen. nov., sp. nov. a novel haloalkaliphilic representative of the family Halanaerobiacae capable of betaine degradation.</title>
        <authorList>
            <person name="Boltyanskaya Y."/>
            <person name="Kevbrin V."/>
            <person name="Detkova E."/>
            <person name="Grouzdev D.S."/>
            <person name="Koziaeva V."/>
            <person name="Zhilina T."/>
        </authorList>
    </citation>
    <scope>NUCLEOTIDE SEQUENCE</scope>
    <source>
        <strain evidence="5">Z-7014</strain>
    </source>
</reference>